<organism evidence="2 3">
    <name type="scientific">Paraphaeosphaeria minitans</name>
    <dbReference type="NCBI Taxonomy" id="565426"/>
    <lineage>
        <taxon>Eukaryota</taxon>
        <taxon>Fungi</taxon>
        <taxon>Dikarya</taxon>
        <taxon>Ascomycota</taxon>
        <taxon>Pezizomycotina</taxon>
        <taxon>Dothideomycetes</taxon>
        <taxon>Pleosporomycetidae</taxon>
        <taxon>Pleosporales</taxon>
        <taxon>Massarineae</taxon>
        <taxon>Didymosphaeriaceae</taxon>
        <taxon>Paraphaeosphaeria</taxon>
    </lineage>
</organism>
<dbReference type="EMBL" id="WJXW01000007">
    <property type="protein sequence ID" value="KAF9734314.1"/>
    <property type="molecule type" value="Genomic_DNA"/>
</dbReference>
<keyword evidence="3" id="KW-1185">Reference proteome</keyword>
<evidence type="ECO:0000313" key="2">
    <source>
        <dbReference type="EMBL" id="KAF9734314.1"/>
    </source>
</evidence>
<protein>
    <submittedName>
        <fullName evidence="2">Uncharacterized protein</fullName>
    </submittedName>
</protein>
<evidence type="ECO:0000313" key="3">
    <source>
        <dbReference type="Proteomes" id="UP000756921"/>
    </source>
</evidence>
<reference evidence="2" key="1">
    <citation type="journal article" date="2020" name="Mol. Plant Microbe Interact.">
        <title>Genome Sequence of the Biocontrol Agent Coniothyrium minitans strain Conio (IMI 134523).</title>
        <authorList>
            <person name="Patel D."/>
            <person name="Shittu T.A."/>
            <person name="Baroncelli R."/>
            <person name="Muthumeenakshi S."/>
            <person name="Osborne T.H."/>
            <person name="Janganan T.K."/>
            <person name="Sreenivasaprasad S."/>
        </authorList>
    </citation>
    <scope>NUCLEOTIDE SEQUENCE</scope>
    <source>
        <strain evidence="2">Conio</strain>
    </source>
</reference>
<name>A0A9P6GHK9_9PLEO</name>
<evidence type="ECO:0000256" key="1">
    <source>
        <dbReference type="SAM" id="MobiDB-lite"/>
    </source>
</evidence>
<sequence>MRGGRLVLRTLHHSSFAPRPANQHTNLLHPPDRDRQSSLPTNQSSHLSTSFWISTQHACRTQVLHRRSRHFHHRLLHIHCVRRPV</sequence>
<dbReference type="Proteomes" id="UP000756921">
    <property type="component" value="Unassembled WGS sequence"/>
</dbReference>
<accession>A0A9P6GHK9</accession>
<gene>
    <name evidence="2" type="ORF">PMIN01_07217</name>
</gene>
<dbReference type="AlphaFoldDB" id="A0A9P6GHK9"/>
<comment type="caution">
    <text evidence="2">The sequence shown here is derived from an EMBL/GenBank/DDBJ whole genome shotgun (WGS) entry which is preliminary data.</text>
</comment>
<proteinExistence type="predicted"/>
<feature type="region of interest" description="Disordered" evidence="1">
    <location>
        <begin position="9"/>
        <end position="45"/>
    </location>
</feature>